<proteinExistence type="predicted"/>
<keyword evidence="2" id="KW-0472">Membrane</keyword>
<dbReference type="RefSeq" id="WP_099519826.1">
    <property type="nucleotide sequence ID" value="NZ_CP016808.1"/>
</dbReference>
<gene>
    <name evidence="3" type="ORF">BBD42_21320</name>
</gene>
<sequence length="101" mass="11450">MANRPKKWSVPAIIIMSLLGIGVIYGVLTDMRSFLIPIIVFGLIYVLYKFPPDRWRGRSGSASPQVRPGNRSQPAKRPKSQRTPFRVIEGGKEDDDLPKYH</sequence>
<reference evidence="3" key="1">
    <citation type="submission" date="2016-08" db="EMBL/GenBank/DDBJ databases">
        <title>Complete Genome Seqeunce of Paenibacillus sp. BIHB 4019 from tea rhizoplane.</title>
        <authorList>
            <person name="Thakur R."/>
            <person name="Swarnkar M.K."/>
            <person name="Gulati A."/>
        </authorList>
    </citation>
    <scope>NUCLEOTIDE SEQUENCE [LARGE SCALE GENOMIC DNA]</scope>
    <source>
        <strain evidence="3">BIHB4019</strain>
    </source>
</reference>
<evidence type="ECO:0000256" key="2">
    <source>
        <dbReference type="SAM" id="Phobius"/>
    </source>
</evidence>
<accession>A0A1B2DLY9</accession>
<protein>
    <submittedName>
        <fullName evidence="3">Uncharacterized protein</fullName>
    </submittedName>
</protein>
<feature type="region of interest" description="Disordered" evidence="1">
    <location>
        <begin position="52"/>
        <end position="101"/>
    </location>
</feature>
<dbReference type="AlphaFoldDB" id="A0A1B2DLY9"/>
<dbReference type="EMBL" id="CP016808">
    <property type="protein sequence ID" value="ANY68722.1"/>
    <property type="molecule type" value="Genomic_DNA"/>
</dbReference>
<feature type="compositionally biased region" description="Acidic residues" evidence="1">
    <location>
        <begin position="92"/>
        <end position="101"/>
    </location>
</feature>
<feature type="transmembrane region" description="Helical" evidence="2">
    <location>
        <begin position="34"/>
        <end position="50"/>
    </location>
</feature>
<keyword evidence="2" id="KW-1133">Transmembrane helix</keyword>
<evidence type="ECO:0000256" key="1">
    <source>
        <dbReference type="SAM" id="MobiDB-lite"/>
    </source>
</evidence>
<feature type="transmembrane region" description="Helical" evidence="2">
    <location>
        <begin position="12"/>
        <end position="28"/>
    </location>
</feature>
<evidence type="ECO:0000313" key="3">
    <source>
        <dbReference type="EMBL" id="ANY68722.1"/>
    </source>
</evidence>
<organism evidence="3">
    <name type="scientific">Paenibacillus sp. BIHB 4019</name>
    <dbReference type="NCBI Taxonomy" id="1870819"/>
    <lineage>
        <taxon>Bacteria</taxon>
        <taxon>Bacillati</taxon>
        <taxon>Bacillota</taxon>
        <taxon>Bacilli</taxon>
        <taxon>Bacillales</taxon>
        <taxon>Paenibacillaceae</taxon>
        <taxon>Paenibacillus</taxon>
    </lineage>
</organism>
<name>A0A1B2DLY9_9BACL</name>
<keyword evidence="2" id="KW-0812">Transmembrane</keyword>